<protein>
    <submittedName>
        <fullName evidence="1">Uncharacterized protein</fullName>
    </submittedName>
</protein>
<comment type="caution">
    <text evidence="1">The sequence shown here is derived from an EMBL/GenBank/DDBJ whole genome shotgun (WGS) entry which is preliminary data.</text>
</comment>
<accession>A0AAW2LTW2</accession>
<reference evidence="1" key="2">
    <citation type="journal article" date="2024" name="Plant">
        <title>Genomic evolution and insights into agronomic trait innovations of Sesamum species.</title>
        <authorList>
            <person name="Miao H."/>
            <person name="Wang L."/>
            <person name="Qu L."/>
            <person name="Liu H."/>
            <person name="Sun Y."/>
            <person name="Le M."/>
            <person name="Wang Q."/>
            <person name="Wei S."/>
            <person name="Zheng Y."/>
            <person name="Lin W."/>
            <person name="Duan Y."/>
            <person name="Cao H."/>
            <person name="Xiong S."/>
            <person name="Wang X."/>
            <person name="Wei L."/>
            <person name="Li C."/>
            <person name="Ma Q."/>
            <person name="Ju M."/>
            <person name="Zhao R."/>
            <person name="Li G."/>
            <person name="Mu C."/>
            <person name="Tian Q."/>
            <person name="Mei H."/>
            <person name="Zhang T."/>
            <person name="Gao T."/>
            <person name="Zhang H."/>
        </authorList>
    </citation>
    <scope>NUCLEOTIDE SEQUENCE</scope>
    <source>
        <strain evidence="1">G01</strain>
    </source>
</reference>
<organism evidence="1">
    <name type="scientific">Sesamum angustifolium</name>
    <dbReference type="NCBI Taxonomy" id="2727405"/>
    <lineage>
        <taxon>Eukaryota</taxon>
        <taxon>Viridiplantae</taxon>
        <taxon>Streptophyta</taxon>
        <taxon>Embryophyta</taxon>
        <taxon>Tracheophyta</taxon>
        <taxon>Spermatophyta</taxon>
        <taxon>Magnoliopsida</taxon>
        <taxon>eudicotyledons</taxon>
        <taxon>Gunneridae</taxon>
        <taxon>Pentapetalae</taxon>
        <taxon>asterids</taxon>
        <taxon>lamiids</taxon>
        <taxon>Lamiales</taxon>
        <taxon>Pedaliaceae</taxon>
        <taxon>Sesamum</taxon>
    </lineage>
</organism>
<evidence type="ECO:0000313" key="1">
    <source>
        <dbReference type="EMBL" id="KAL0322501.1"/>
    </source>
</evidence>
<dbReference type="EMBL" id="JACGWK010000012">
    <property type="protein sequence ID" value="KAL0322501.1"/>
    <property type="molecule type" value="Genomic_DNA"/>
</dbReference>
<dbReference type="AlphaFoldDB" id="A0AAW2LTW2"/>
<proteinExistence type="predicted"/>
<gene>
    <name evidence="1" type="ORF">Sangu_1869400</name>
</gene>
<name>A0AAW2LTW2_9LAMI</name>
<sequence>MAVLGRDQKLSNVFRSSAVRGEGPLASSGPCEACFSSYVMIQVRGSVRPRACSFVQASEELMRAGMEYRMYSECKKL</sequence>
<reference evidence="1" key="1">
    <citation type="submission" date="2020-06" db="EMBL/GenBank/DDBJ databases">
        <authorList>
            <person name="Li T."/>
            <person name="Hu X."/>
            <person name="Zhang T."/>
            <person name="Song X."/>
            <person name="Zhang H."/>
            <person name="Dai N."/>
            <person name="Sheng W."/>
            <person name="Hou X."/>
            <person name="Wei L."/>
        </authorList>
    </citation>
    <scope>NUCLEOTIDE SEQUENCE</scope>
    <source>
        <strain evidence="1">G01</strain>
        <tissue evidence="1">Leaf</tissue>
    </source>
</reference>